<dbReference type="EMBL" id="SRSF01000002">
    <property type="protein sequence ID" value="THH40751.1"/>
    <property type="molecule type" value="Genomic_DNA"/>
</dbReference>
<gene>
    <name evidence="2" type="ORF">E4021_07930</name>
</gene>
<proteinExistence type="predicted"/>
<dbReference type="AlphaFoldDB" id="A0A4S4NQT9"/>
<dbReference type="Proteomes" id="UP000308528">
    <property type="component" value="Unassembled WGS sequence"/>
</dbReference>
<keyword evidence="3" id="KW-1185">Reference proteome</keyword>
<evidence type="ECO:0000313" key="2">
    <source>
        <dbReference type="EMBL" id="THH40751.1"/>
    </source>
</evidence>
<comment type="caution">
    <text evidence="2">The sequence shown here is derived from an EMBL/GenBank/DDBJ whole genome shotgun (WGS) entry which is preliminary data.</text>
</comment>
<name>A0A4S4NQT9_9BACT</name>
<accession>A0A4S4NQT9</accession>
<evidence type="ECO:0000313" key="3">
    <source>
        <dbReference type="Proteomes" id="UP000308528"/>
    </source>
</evidence>
<dbReference type="SUPFAM" id="SSF54427">
    <property type="entry name" value="NTF2-like"/>
    <property type="match status" value="1"/>
</dbReference>
<dbReference type="InterPro" id="IPR032710">
    <property type="entry name" value="NTF2-like_dom_sf"/>
</dbReference>
<protein>
    <submittedName>
        <fullName evidence="2">Nuclear transport factor 2 family protein</fullName>
    </submittedName>
</protein>
<dbReference type="OrthoDB" id="1357763at2"/>
<dbReference type="Gene3D" id="3.10.450.50">
    <property type="match status" value="1"/>
</dbReference>
<sequence length="115" mass="13213">MDRRYFDAYNDCDMETQAAIYADDLEFYHDRGGLSTSKAEILQGIEANICGKVRRILLPETVEVHPIPGFGAIEIGYHRFENAAEPDAPSIPSRFITVWRRDGDRWRMARVISLH</sequence>
<reference evidence="2 3" key="1">
    <citation type="submission" date="2019-04" db="EMBL/GenBank/DDBJ databases">
        <title>Lewinella litorea sp. nov., isolated from a marine sand.</title>
        <authorList>
            <person name="Yoon J.-H."/>
        </authorList>
    </citation>
    <scope>NUCLEOTIDE SEQUENCE [LARGE SCALE GENOMIC DNA]</scope>
    <source>
        <strain evidence="2 3">HSMS-39</strain>
    </source>
</reference>
<organism evidence="2 3">
    <name type="scientific">Neolewinella litorea</name>
    <dbReference type="NCBI Taxonomy" id="2562452"/>
    <lineage>
        <taxon>Bacteria</taxon>
        <taxon>Pseudomonadati</taxon>
        <taxon>Bacteroidota</taxon>
        <taxon>Saprospiria</taxon>
        <taxon>Saprospirales</taxon>
        <taxon>Lewinellaceae</taxon>
        <taxon>Neolewinella</taxon>
    </lineage>
</organism>
<dbReference type="Pfam" id="PF14534">
    <property type="entry name" value="DUF4440"/>
    <property type="match status" value="1"/>
</dbReference>
<evidence type="ECO:0000259" key="1">
    <source>
        <dbReference type="Pfam" id="PF14534"/>
    </source>
</evidence>
<dbReference type="InterPro" id="IPR027843">
    <property type="entry name" value="DUF4440"/>
</dbReference>
<feature type="domain" description="DUF4440" evidence="1">
    <location>
        <begin position="2"/>
        <end position="108"/>
    </location>
</feature>